<protein>
    <recommendedName>
        <fullName evidence="3">TfoX N-terminal domain-containing protein</fullName>
    </recommendedName>
</protein>
<dbReference type="RefSeq" id="WP_185789756.1">
    <property type="nucleotide sequence ID" value="NZ_JACLCP010000004.1"/>
</dbReference>
<accession>A0A842ISP0</accession>
<evidence type="ECO:0000313" key="2">
    <source>
        <dbReference type="Proteomes" id="UP000533900"/>
    </source>
</evidence>
<dbReference type="AlphaFoldDB" id="A0A842ISP0"/>
<gene>
    <name evidence="1" type="ORF">H7F21_13115</name>
</gene>
<dbReference type="Gene3D" id="3.30.1460.30">
    <property type="entry name" value="YgaC/TfoX-N like chaperone"/>
    <property type="match status" value="1"/>
</dbReference>
<comment type="caution">
    <text evidence="1">The sequence shown here is derived from an EMBL/GenBank/DDBJ whole genome shotgun (WGS) entry which is preliminary data.</text>
</comment>
<reference evidence="1" key="1">
    <citation type="submission" date="2020-08" db="EMBL/GenBank/DDBJ databases">
        <title>Winogradskyella ouciana sp. nov., isolated from the hadal seawater of the Mariana Trench.</title>
        <authorList>
            <person name="He X."/>
        </authorList>
    </citation>
    <scope>NUCLEOTIDE SEQUENCE [LARGE SCALE GENOMIC DNA]</scope>
    <source>
        <strain evidence="1">KCTC 52348</strain>
    </source>
</reference>
<keyword evidence="2" id="KW-1185">Reference proteome</keyword>
<name>A0A842ISP0_9FLAO</name>
<dbReference type="EMBL" id="JACLCP010000004">
    <property type="protein sequence ID" value="MBC2846040.1"/>
    <property type="molecule type" value="Genomic_DNA"/>
</dbReference>
<dbReference type="SUPFAM" id="SSF159894">
    <property type="entry name" value="YgaC/TfoX-N like"/>
    <property type="match status" value="1"/>
</dbReference>
<evidence type="ECO:0000313" key="1">
    <source>
        <dbReference type="EMBL" id="MBC2846040.1"/>
    </source>
</evidence>
<organism evidence="1 2">
    <name type="scientific">Winogradskyella flava</name>
    <dbReference type="NCBI Taxonomy" id="1884876"/>
    <lineage>
        <taxon>Bacteria</taxon>
        <taxon>Pseudomonadati</taxon>
        <taxon>Bacteroidota</taxon>
        <taxon>Flavobacteriia</taxon>
        <taxon>Flavobacteriales</taxon>
        <taxon>Flavobacteriaceae</taxon>
        <taxon>Winogradskyella</taxon>
    </lineage>
</organism>
<evidence type="ECO:0008006" key="3">
    <source>
        <dbReference type="Google" id="ProtNLM"/>
    </source>
</evidence>
<dbReference type="Proteomes" id="UP000533900">
    <property type="component" value="Unassembled WGS sequence"/>
</dbReference>
<proteinExistence type="predicted"/>
<sequence>MNWDDALEIYDEIVESCNGFERKGKKMIYTSSNGYMFTLLIKNAEIGIRLPKDEAATFMEKHNTGHYYSYGAKMKDYVLVPESLWEDKKLMARYFEQSFAYVNTLKTK</sequence>